<feature type="transmembrane region" description="Helical" evidence="1">
    <location>
        <begin position="41"/>
        <end position="62"/>
    </location>
</feature>
<dbReference type="PANTHER" id="PTHR39430">
    <property type="entry name" value="MEMBRANE-ASSOCIATED PROTEASE-RELATED"/>
    <property type="match status" value="1"/>
</dbReference>
<dbReference type="KEGG" id="halg:HUG10_12440"/>
<keyword evidence="1" id="KW-0472">Membrane</keyword>
<reference evidence="3 4" key="1">
    <citation type="submission" date="2020-07" db="EMBL/GenBank/DDBJ databases">
        <title>Gai3-2, isolated from salt lake.</title>
        <authorList>
            <person name="Cui H."/>
            <person name="Shi X."/>
        </authorList>
    </citation>
    <scope>NUCLEOTIDE SEQUENCE [LARGE SCALE GENOMIC DNA]</scope>
    <source>
        <strain evidence="3 4">Gai3-2</strain>
    </source>
</reference>
<keyword evidence="3" id="KW-0482">Metalloprotease</keyword>
<dbReference type="RefSeq" id="WP_179169878.1">
    <property type="nucleotide sequence ID" value="NZ_CP058529.1"/>
</dbReference>
<evidence type="ECO:0000313" key="4">
    <source>
        <dbReference type="Proteomes" id="UP000509750"/>
    </source>
</evidence>
<dbReference type="InterPro" id="IPR003675">
    <property type="entry name" value="Rce1/LyrA-like_dom"/>
</dbReference>
<keyword evidence="1" id="KW-0812">Transmembrane</keyword>
<dbReference type="OrthoDB" id="331240at2157"/>
<feature type="domain" description="CAAX prenyl protease 2/Lysostaphin resistance protein A-like" evidence="2">
    <location>
        <begin position="149"/>
        <end position="247"/>
    </location>
</feature>
<sequence length="323" mass="33666">MTGAPDSPGPSDRPDRSARFPRLRRFVWIADERRPTAPLRLLAALIVVGILAVGTSFLLLVLPLSGVAFTVVAGLAVPVAVTLAVLLVARFVDRRRLSDLGLRRERGWLADLGFGLVLGVGLQALVAVVGLAAGWYRLAGVLVGPPIGLLTTLALFVGVGVYEELLIRGYLLTNLGEWFGRHAGSIRAAALALLASSGVFGAAHLANPGSTAVSTLGITFAGVFLGLGYLLTGRLSLPIGVHISWNYAQGSVFGFPVSGLNVESSLLALEPTGPRVVTGGSFGPEAGLLGTLALCVGIAATVLWVRWRGGRGLDGRVLTLDRR</sequence>
<dbReference type="GO" id="GO:0008237">
    <property type="term" value="F:metallopeptidase activity"/>
    <property type="evidence" value="ECO:0007669"/>
    <property type="project" value="UniProtKB-KW"/>
</dbReference>
<evidence type="ECO:0000256" key="1">
    <source>
        <dbReference type="SAM" id="Phobius"/>
    </source>
</evidence>
<feature type="transmembrane region" description="Helical" evidence="1">
    <location>
        <begin position="68"/>
        <end position="92"/>
    </location>
</feature>
<feature type="transmembrane region" description="Helical" evidence="1">
    <location>
        <begin position="282"/>
        <end position="305"/>
    </location>
</feature>
<keyword evidence="4" id="KW-1185">Reference proteome</keyword>
<feature type="transmembrane region" description="Helical" evidence="1">
    <location>
        <begin position="243"/>
        <end position="262"/>
    </location>
</feature>
<feature type="transmembrane region" description="Helical" evidence="1">
    <location>
        <begin position="147"/>
        <end position="167"/>
    </location>
</feature>
<dbReference type="AlphaFoldDB" id="A0A7D5L2U9"/>
<dbReference type="GO" id="GO:0006508">
    <property type="term" value="P:proteolysis"/>
    <property type="evidence" value="ECO:0007669"/>
    <property type="project" value="UniProtKB-KW"/>
</dbReference>
<evidence type="ECO:0000259" key="2">
    <source>
        <dbReference type="Pfam" id="PF02517"/>
    </source>
</evidence>
<dbReference type="PANTHER" id="PTHR39430:SF1">
    <property type="entry name" value="PROTEASE"/>
    <property type="match status" value="1"/>
</dbReference>
<accession>A0A7D5L2U9</accession>
<dbReference type="GO" id="GO:0080120">
    <property type="term" value="P:CAAX-box protein maturation"/>
    <property type="evidence" value="ECO:0007669"/>
    <property type="project" value="UniProtKB-ARBA"/>
</dbReference>
<keyword evidence="3" id="KW-0378">Hydrolase</keyword>
<keyword evidence="1" id="KW-1133">Transmembrane helix</keyword>
<keyword evidence="3" id="KW-0645">Protease</keyword>
<dbReference type="EMBL" id="CP058529">
    <property type="protein sequence ID" value="QLG28303.1"/>
    <property type="molecule type" value="Genomic_DNA"/>
</dbReference>
<feature type="transmembrane region" description="Helical" evidence="1">
    <location>
        <begin position="212"/>
        <end position="231"/>
    </location>
</feature>
<feature type="transmembrane region" description="Helical" evidence="1">
    <location>
        <begin position="188"/>
        <end position="206"/>
    </location>
</feature>
<protein>
    <submittedName>
        <fullName evidence="3">CPBP family intramembrane metalloprotease</fullName>
    </submittedName>
</protein>
<name>A0A7D5L2U9_9EURY</name>
<dbReference type="Pfam" id="PF02517">
    <property type="entry name" value="Rce1-like"/>
    <property type="match status" value="1"/>
</dbReference>
<dbReference type="GeneID" id="56029655"/>
<gene>
    <name evidence="3" type="ORF">HUG10_12440</name>
</gene>
<dbReference type="Proteomes" id="UP000509750">
    <property type="component" value="Chromosome"/>
</dbReference>
<feature type="transmembrane region" description="Helical" evidence="1">
    <location>
        <begin position="112"/>
        <end position="135"/>
    </location>
</feature>
<organism evidence="3 4">
    <name type="scientific">Halorarum halophilum</name>
    <dbReference type="NCBI Taxonomy" id="2743090"/>
    <lineage>
        <taxon>Archaea</taxon>
        <taxon>Methanobacteriati</taxon>
        <taxon>Methanobacteriota</taxon>
        <taxon>Stenosarchaea group</taxon>
        <taxon>Halobacteria</taxon>
        <taxon>Halobacteriales</taxon>
        <taxon>Haloferacaceae</taxon>
        <taxon>Halorarum</taxon>
    </lineage>
</organism>
<dbReference type="GO" id="GO:0004175">
    <property type="term" value="F:endopeptidase activity"/>
    <property type="evidence" value="ECO:0007669"/>
    <property type="project" value="UniProtKB-ARBA"/>
</dbReference>
<proteinExistence type="predicted"/>
<evidence type="ECO:0000313" key="3">
    <source>
        <dbReference type="EMBL" id="QLG28303.1"/>
    </source>
</evidence>